<dbReference type="Proteomes" id="UP000824469">
    <property type="component" value="Unassembled WGS sequence"/>
</dbReference>
<dbReference type="GO" id="GO:0046872">
    <property type="term" value="F:metal ion binding"/>
    <property type="evidence" value="ECO:0007669"/>
    <property type="project" value="UniProtKB-KW"/>
</dbReference>
<keyword evidence="1" id="KW-0479">Metal-binding</keyword>
<feature type="compositionally biased region" description="Low complexity" evidence="3">
    <location>
        <begin position="97"/>
        <end position="136"/>
    </location>
</feature>
<keyword evidence="2" id="KW-0186">Copper</keyword>
<evidence type="ECO:0000259" key="4">
    <source>
        <dbReference type="PROSITE" id="PS51485"/>
    </source>
</evidence>
<accession>A0AA38GKE2</accession>
<protein>
    <recommendedName>
        <fullName evidence="4">Phytocyanin domain-containing protein</fullName>
    </recommendedName>
</protein>
<dbReference type="GO" id="GO:0009055">
    <property type="term" value="F:electron transfer activity"/>
    <property type="evidence" value="ECO:0007669"/>
    <property type="project" value="InterPro"/>
</dbReference>
<dbReference type="PANTHER" id="PTHR33021">
    <property type="entry name" value="BLUE COPPER PROTEIN"/>
    <property type="match status" value="1"/>
</dbReference>
<dbReference type="InterPro" id="IPR028871">
    <property type="entry name" value="BlueCu_1_BS"/>
</dbReference>
<proteinExistence type="predicted"/>
<dbReference type="CDD" id="cd04216">
    <property type="entry name" value="Phytocyanin"/>
    <property type="match status" value="1"/>
</dbReference>
<dbReference type="InterPro" id="IPR008972">
    <property type="entry name" value="Cupredoxin"/>
</dbReference>
<feature type="non-terminal residue" evidence="5">
    <location>
        <position position="164"/>
    </location>
</feature>
<dbReference type="SUPFAM" id="SSF49503">
    <property type="entry name" value="Cupredoxins"/>
    <property type="match status" value="1"/>
</dbReference>
<dbReference type="PROSITE" id="PS00196">
    <property type="entry name" value="COPPER_BLUE"/>
    <property type="match status" value="1"/>
</dbReference>
<dbReference type="Pfam" id="PF02298">
    <property type="entry name" value="Cu_bind_like"/>
    <property type="match status" value="1"/>
</dbReference>
<reference evidence="5 6" key="1">
    <citation type="journal article" date="2021" name="Nat. Plants">
        <title>The Taxus genome provides insights into paclitaxel biosynthesis.</title>
        <authorList>
            <person name="Xiong X."/>
            <person name="Gou J."/>
            <person name="Liao Q."/>
            <person name="Li Y."/>
            <person name="Zhou Q."/>
            <person name="Bi G."/>
            <person name="Li C."/>
            <person name="Du R."/>
            <person name="Wang X."/>
            <person name="Sun T."/>
            <person name="Guo L."/>
            <person name="Liang H."/>
            <person name="Lu P."/>
            <person name="Wu Y."/>
            <person name="Zhang Z."/>
            <person name="Ro D.K."/>
            <person name="Shang Y."/>
            <person name="Huang S."/>
            <person name="Yan J."/>
        </authorList>
    </citation>
    <scope>NUCLEOTIDE SEQUENCE [LARGE SCALE GENOMIC DNA]</scope>
    <source>
        <strain evidence="5">Ta-2019</strain>
    </source>
</reference>
<evidence type="ECO:0000256" key="2">
    <source>
        <dbReference type="ARBA" id="ARBA00023008"/>
    </source>
</evidence>
<dbReference type="EMBL" id="JAHRHJ020000003">
    <property type="protein sequence ID" value="KAH9323308.1"/>
    <property type="molecule type" value="Genomic_DNA"/>
</dbReference>
<dbReference type="GO" id="GO:0005886">
    <property type="term" value="C:plasma membrane"/>
    <property type="evidence" value="ECO:0007669"/>
    <property type="project" value="TreeGrafter"/>
</dbReference>
<feature type="region of interest" description="Disordered" evidence="3">
    <location>
        <begin position="93"/>
        <end position="138"/>
    </location>
</feature>
<evidence type="ECO:0000313" key="5">
    <source>
        <dbReference type="EMBL" id="KAH9323308.1"/>
    </source>
</evidence>
<dbReference type="Gene3D" id="2.60.40.420">
    <property type="entry name" value="Cupredoxins - blue copper proteins"/>
    <property type="match status" value="1"/>
</dbReference>
<dbReference type="OMA" id="QNGATIC"/>
<feature type="non-terminal residue" evidence="5">
    <location>
        <position position="1"/>
    </location>
</feature>
<evidence type="ECO:0000256" key="3">
    <source>
        <dbReference type="SAM" id="MobiDB-lite"/>
    </source>
</evidence>
<dbReference type="PROSITE" id="PS51485">
    <property type="entry name" value="PHYTOCYANIN"/>
    <property type="match status" value="1"/>
</dbReference>
<feature type="domain" description="Phytocyanin" evidence="4">
    <location>
        <begin position="1"/>
        <end position="66"/>
    </location>
</feature>
<dbReference type="PANTHER" id="PTHR33021:SF350">
    <property type="entry name" value="UCLACYANIN-2"/>
    <property type="match status" value="1"/>
</dbReference>
<evidence type="ECO:0000313" key="6">
    <source>
        <dbReference type="Proteomes" id="UP000824469"/>
    </source>
</evidence>
<keyword evidence="6" id="KW-1185">Reference proteome</keyword>
<dbReference type="InterPro" id="IPR039391">
    <property type="entry name" value="Phytocyanin-like"/>
</dbReference>
<dbReference type="AlphaFoldDB" id="A0AA38GKE2"/>
<comment type="caution">
    <text evidence="5">The sequence shown here is derived from an EMBL/GenBank/DDBJ whole genome shotgun (WGS) entry which is preliminary data.</text>
</comment>
<sequence length="164" mass="16126">FKYSAPHSVDEVNKAGYDACSSANAVTSSTDGNTVMNLTRAGKRYFICGSPGHCQSGMKLEINTVAALATAPAPAPAPAKASLSPAPAVATIPASATPVSGPSTNSTPVPSSNRTPVPSIKRTPASSATPAASPPAQNGAAGNGFSGVINFVALAGASIVAFLM</sequence>
<dbReference type="InterPro" id="IPR003245">
    <property type="entry name" value="Phytocyanin_dom"/>
</dbReference>
<organism evidence="5 6">
    <name type="scientific">Taxus chinensis</name>
    <name type="common">Chinese yew</name>
    <name type="synonym">Taxus wallichiana var. chinensis</name>
    <dbReference type="NCBI Taxonomy" id="29808"/>
    <lineage>
        <taxon>Eukaryota</taxon>
        <taxon>Viridiplantae</taxon>
        <taxon>Streptophyta</taxon>
        <taxon>Embryophyta</taxon>
        <taxon>Tracheophyta</taxon>
        <taxon>Spermatophyta</taxon>
        <taxon>Pinopsida</taxon>
        <taxon>Pinidae</taxon>
        <taxon>Conifers II</taxon>
        <taxon>Cupressales</taxon>
        <taxon>Taxaceae</taxon>
        <taxon>Taxus</taxon>
    </lineage>
</organism>
<name>A0AA38GKE2_TAXCH</name>
<evidence type="ECO:0000256" key="1">
    <source>
        <dbReference type="ARBA" id="ARBA00022723"/>
    </source>
</evidence>
<gene>
    <name evidence="5" type="ORF">KI387_017947</name>
</gene>